<dbReference type="GO" id="GO:0004817">
    <property type="term" value="F:cysteine-tRNA ligase activity"/>
    <property type="evidence" value="ECO:0007669"/>
    <property type="project" value="UniProtKB-UniRule"/>
</dbReference>
<feature type="domain" description="Cysteinyl-tRNA synthetase class Ia DALR" evidence="14">
    <location>
        <begin position="368"/>
        <end position="423"/>
    </location>
</feature>
<accession>A0A0K6IN02</accession>
<evidence type="ECO:0000256" key="1">
    <source>
        <dbReference type="ARBA" id="ARBA00004496"/>
    </source>
</evidence>
<keyword evidence="16" id="KW-1185">Reference proteome</keyword>
<evidence type="ECO:0000313" key="15">
    <source>
        <dbReference type="EMBL" id="CUB04672.1"/>
    </source>
</evidence>
<dbReference type="Gene3D" id="1.20.120.1910">
    <property type="entry name" value="Cysteine-tRNA ligase, C-terminal anti-codon recognition domain"/>
    <property type="match status" value="1"/>
</dbReference>
<evidence type="ECO:0000256" key="11">
    <source>
        <dbReference type="ARBA" id="ARBA00023146"/>
    </source>
</evidence>
<dbReference type="PRINTS" id="PR00983">
    <property type="entry name" value="TRNASYNTHCYS"/>
</dbReference>
<comment type="subcellular location">
    <subcellularLocation>
        <location evidence="1 13">Cytoplasm</location>
    </subcellularLocation>
</comment>
<dbReference type="GO" id="GO:0008270">
    <property type="term" value="F:zinc ion binding"/>
    <property type="evidence" value="ECO:0007669"/>
    <property type="project" value="UniProtKB-UniRule"/>
</dbReference>
<organism evidence="15 16">
    <name type="scientific">Tepidiphilus thermophilus</name>
    <dbReference type="NCBI Taxonomy" id="876478"/>
    <lineage>
        <taxon>Bacteria</taxon>
        <taxon>Pseudomonadati</taxon>
        <taxon>Pseudomonadota</taxon>
        <taxon>Hydrogenophilia</taxon>
        <taxon>Hydrogenophilales</taxon>
        <taxon>Hydrogenophilaceae</taxon>
        <taxon>Tepidiphilus</taxon>
    </lineage>
</organism>
<evidence type="ECO:0000256" key="10">
    <source>
        <dbReference type="ARBA" id="ARBA00022917"/>
    </source>
</evidence>
<evidence type="ECO:0000256" key="12">
    <source>
        <dbReference type="ARBA" id="ARBA00047398"/>
    </source>
</evidence>
<feature type="binding site" evidence="13">
    <location>
        <position position="29"/>
    </location>
    <ligand>
        <name>Zn(2+)</name>
        <dbReference type="ChEBI" id="CHEBI:29105"/>
    </ligand>
</feature>
<dbReference type="InterPro" id="IPR015273">
    <property type="entry name" value="Cys-tRNA-synt_Ia_DALR"/>
</dbReference>
<dbReference type="PANTHER" id="PTHR10890:SF3">
    <property type="entry name" value="CYSTEINE--TRNA LIGASE, CYTOPLASMIC"/>
    <property type="match status" value="1"/>
</dbReference>
<dbReference type="InterPro" id="IPR014729">
    <property type="entry name" value="Rossmann-like_a/b/a_fold"/>
</dbReference>
<evidence type="ECO:0000313" key="16">
    <source>
        <dbReference type="Proteomes" id="UP000182108"/>
    </source>
</evidence>
<dbReference type="InterPro" id="IPR032678">
    <property type="entry name" value="tRNA-synt_1_cat_dom"/>
</dbReference>
<gene>
    <name evidence="13" type="primary">cysS</name>
    <name evidence="15" type="ORF">Ga0061068_10121</name>
</gene>
<comment type="similarity">
    <text evidence="2 13">Belongs to the class-I aminoacyl-tRNA synthetase family.</text>
</comment>
<feature type="binding site" evidence="13">
    <location>
        <position position="234"/>
    </location>
    <ligand>
        <name>Zn(2+)</name>
        <dbReference type="ChEBI" id="CHEBI:29105"/>
    </ligand>
</feature>
<dbReference type="EC" id="6.1.1.16" evidence="13"/>
<comment type="cofactor">
    <cofactor evidence="13">
        <name>Zn(2+)</name>
        <dbReference type="ChEBI" id="CHEBI:29105"/>
    </cofactor>
    <text evidence="13">Binds 1 zinc ion per subunit.</text>
</comment>
<dbReference type="GO" id="GO:0006423">
    <property type="term" value="P:cysteinyl-tRNA aminoacylation"/>
    <property type="evidence" value="ECO:0007669"/>
    <property type="project" value="UniProtKB-UniRule"/>
</dbReference>
<evidence type="ECO:0000256" key="3">
    <source>
        <dbReference type="ARBA" id="ARBA00011245"/>
    </source>
</evidence>
<keyword evidence="5 13" id="KW-0436">Ligase</keyword>
<dbReference type="NCBIfam" id="TIGR00435">
    <property type="entry name" value="cysS"/>
    <property type="match status" value="1"/>
</dbReference>
<evidence type="ECO:0000256" key="8">
    <source>
        <dbReference type="ARBA" id="ARBA00022833"/>
    </source>
</evidence>
<dbReference type="Pfam" id="PF09190">
    <property type="entry name" value="DALR_2"/>
    <property type="match status" value="1"/>
</dbReference>
<dbReference type="SMART" id="SM00840">
    <property type="entry name" value="DALR_2"/>
    <property type="match status" value="1"/>
</dbReference>
<dbReference type="GO" id="GO:0005829">
    <property type="term" value="C:cytosol"/>
    <property type="evidence" value="ECO:0007669"/>
    <property type="project" value="TreeGrafter"/>
</dbReference>
<dbReference type="InterPro" id="IPR056411">
    <property type="entry name" value="CysS_C"/>
</dbReference>
<evidence type="ECO:0000256" key="7">
    <source>
        <dbReference type="ARBA" id="ARBA00022741"/>
    </source>
</evidence>
<dbReference type="Pfam" id="PF01406">
    <property type="entry name" value="tRNA-synt_1e"/>
    <property type="match status" value="1"/>
</dbReference>
<dbReference type="SUPFAM" id="SSF47323">
    <property type="entry name" value="Anticodon-binding domain of a subclass of class I aminoacyl-tRNA synthetases"/>
    <property type="match status" value="1"/>
</dbReference>
<feature type="binding site" evidence="13">
    <location>
        <position position="209"/>
    </location>
    <ligand>
        <name>Zn(2+)</name>
        <dbReference type="ChEBI" id="CHEBI:29105"/>
    </ligand>
</feature>
<dbReference type="RefSeq" id="WP_055422425.1">
    <property type="nucleotide sequence ID" value="NZ_CYHH01000001.1"/>
</dbReference>
<dbReference type="GO" id="GO:0005524">
    <property type="term" value="F:ATP binding"/>
    <property type="evidence" value="ECO:0007669"/>
    <property type="project" value="UniProtKB-UniRule"/>
</dbReference>
<dbReference type="PANTHER" id="PTHR10890">
    <property type="entry name" value="CYSTEINYL-TRNA SYNTHETASE"/>
    <property type="match status" value="1"/>
</dbReference>
<feature type="short sequence motif" description="'KMSKS' region" evidence="13">
    <location>
        <begin position="267"/>
        <end position="271"/>
    </location>
</feature>
<evidence type="ECO:0000256" key="2">
    <source>
        <dbReference type="ARBA" id="ARBA00005594"/>
    </source>
</evidence>
<evidence type="ECO:0000256" key="9">
    <source>
        <dbReference type="ARBA" id="ARBA00022840"/>
    </source>
</evidence>
<evidence type="ECO:0000256" key="4">
    <source>
        <dbReference type="ARBA" id="ARBA00022490"/>
    </source>
</evidence>
<reference evidence="16" key="1">
    <citation type="submission" date="2015-08" db="EMBL/GenBank/DDBJ databases">
        <authorList>
            <person name="Babu N.S."/>
            <person name="Beckwith C.J."/>
            <person name="Beseler K.G."/>
            <person name="Brison A."/>
            <person name="Carone J.V."/>
            <person name="Caskin T.P."/>
            <person name="Diamond M."/>
            <person name="Durham M.E."/>
            <person name="Foxe J.M."/>
            <person name="Go M."/>
            <person name="Henderson B.A."/>
            <person name="Jones I.B."/>
            <person name="McGettigan J.A."/>
            <person name="Micheletti S.J."/>
            <person name="Nasrallah M.E."/>
            <person name="Ortiz D."/>
            <person name="Piller C.R."/>
            <person name="Privatt S.R."/>
            <person name="Schneider S.L."/>
            <person name="Sharp S."/>
            <person name="Smith T.C."/>
            <person name="Stanton J.D."/>
            <person name="Ullery H.E."/>
            <person name="Wilson R.J."/>
            <person name="Serrano M.G."/>
            <person name="Buck G."/>
            <person name="Lee V."/>
            <person name="Wang Y."/>
            <person name="Carvalho R."/>
            <person name="Voegtly L."/>
            <person name="Shi R."/>
            <person name="Duckworth R."/>
            <person name="Johnson A."/>
            <person name="Loviza R."/>
            <person name="Walstead R."/>
            <person name="Shah Z."/>
            <person name="Kiflezghi M."/>
            <person name="Wade K."/>
            <person name="Ball S.L."/>
            <person name="Bradley K.W."/>
            <person name="Asai D.J."/>
            <person name="Bowman C.A."/>
            <person name="Russell D.A."/>
            <person name="Pope W.H."/>
            <person name="Jacobs-Sera D."/>
            <person name="Hendrix R.W."/>
            <person name="Hatfull G.F."/>
        </authorList>
    </citation>
    <scope>NUCLEOTIDE SEQUENCE [LARGE SCALE GENOMIC DNA]</scope>
    <source>
        <strain evidence="16">JCM 19170</strain>
    </source>
</reference>
<dbReference type="EMBL" id="CYHH01000001">
    <property type="protein sequence ID" value="CUB04672.1"/>
    <property type="molecule type" value="Genomic_DNA"/>
</dbReference>
<dbReference type="Gene3D" id="3.40.50.620">
    <property type="entry name" value="HUPs"/>
    <property type="match status" value="1"/>
</dbReference>
<comment type="subunit">
    <text evidence="3 13">Monomer.</text>
</comment>
<protein>
    <recommendedName>
        <fullName evidence="13">Cysteine--tRNA ligase</fullName>
        <ecNumber evidence="13">6.1.1.16</ecNumber>
    </recommendedName>
    <alternativeName>
        <fullName evidence="13">Cysteinyl-tRNA synthetase</fullName>
        <shortName evidence="13">CysRS</shortName>
    </alternativeName>
</protein>
<evidence type="ECO:0000259" key="14">
    <source>
        <dbReference type="SMART" id="SM00840"/>
    </source>
</evidence>
<name>A0A0K6IN02_9PROT</name>
<feature type="binding site" evidence="13">
    <location>
        <position position="238"/>
    </location>
    <ligand>
        <name>Zn(2+)</name>
        <dbReference type="ChEBI" id="CHEBI:29105"/>
    </ligand>
</feature>
<dbReference type="HAMAP" id="MF_00041">
    <property type="entry name" value="Cys_tRNA_synth"/>
    <property type="match status" value="1"/>
</dbReference>
<dbReference type="SUPFAM" id="SSF52374">
    <property type="entry name" value="Nucleotidylyl transferase"/>
    <property type="match status" value="1"/>
</dbReference>
<dbReference type="InterPro" id="IPR009080">
    <property type="entry name" value="tRNAsynth_Ia_anticodon-bd"/>
</dbReference>
<dbReference type="AlphaFoldDB" id="A0A0K6IN02"/>
<evidence type="ECO:0000256" key="5">
    <source>
        <dbReference type="ARBA" id="ARBA00022598"/>
    </source>
</evidence>
<keyword evidence="4 13" id="KW-0963">Cytoplasm</keyword>
<dbReference type="OrthoDB" id="5287792at2"/>
<keyword evidence="11 13" id="KW-0030">Aminoacyl-tRNA synthetase</keyword>
<dbReference type="InterPro" id="IPR024909">
    <property type="entry name" value="Cys-tRNA/MSH_ligase"/>
</dbReference>
<keyword evidence="10 13" id="KW-0648">Protein biosynthesis</keyword>
<dbReference type="CDD" id="cd00672">
    <property type="entry name" value="CysRS_core"/>
    <property type="match status" value="1"/>
</dbReference>
<dbReference type="Proteomes" id="UP000182108">
    <property type="component" value="Unassembled WGS sequence"/>
</dbReference>
<feature type="short sequence motif" description="'HIGH' region" evidence="13">
    <location>
        <begin position="31"/>
        <end position="41"/>
    </location>
</feature>
<dbReference type="Pfam" id="PF23493">
    <property type="entry name" value="CysS_C"/>
    <property type="match status" value="1"/>
</dbReference>
<keyword evidence="8 13" id="KW-0862">Zinc</keyword>
<feature type="binding site" evidence="13">
    <location>
        <position position="270"/>
    </location>
    <ligand>
        <name>ATP</name>
        <dbReference type="ChEBI" id="CHEBI:30616"/>
    </ligand>
</feature>
<dbReference type="InterPro" id="IPR015803">
    <property type="entry name" value="Cys-tRNA-ligase"/>
</dbReference>
<keyword evidence="6 13" id="KW-0479">Metal-binding</keyword>
<sequence length="486" mass="54518">MELFLHDTLTQDKRRFEPLDPARVTMYVCGPTVYNYIHIGNARPVVVFDTLFRLLRLCYPQVVYARNITDIDDKINAAAQAEGVPIRELAERYARAFHEDIAQLNALPPTVEPYATDHIPQIIALIERLIARGHAYVAEEHVLFHVPSDPHYGILSKRKRDELIAGARVEPAPYKRDPADFVLWKPSPPELPGWDSPWGRGRPGWHIECTAMIETHLGQTIDIHGGGQDLIFPHHENEIAQGTCAHGGLTYARYWVHNGYLTIHGEKMSKSLGNFRTVRELLARYPGEVLRYALLSGHYRKPLDFTPELLEQSLHALDRLYTTLALTESVPAAPLNPQAAAERLELSPERRAALVPEALPHGLGAAPEFVAALADDLNTPQALALLHEAAAQLRKDPTPERKREFLAAAELLGLLADTPQSWRQRLPAQGEETLSEERIEALIAERAAARRDRDFARADAIRDELKRAGIQIEDTPSGTVWRRALA</sequence>
<proteinExistence type="inferred from homology"/>
<comment type="catalytic activity">
    <reaction evidence="12 13">
        <text>tRNA(Cys) + L-cysteine + ATP = L-cysteinyl-tRNA(Cys) + AMP + diphosphate</text>
        <dbReference type="Rhea" id="RHEA:17773"/>
        <dbReference type="Rhea" id="RHEA-COMP:9661"/>
        <dbReference type="Rhea" id="RHEA-COMP:9679"/>
        <dbReference type="ChEBI" id="CHEBI:30616"/>
        <dbReference type="ChEBI" id="CHEBI:33019"/>
        <dbReference type="ChEBI" id="CHEBI:35235"/>
        <dbReference type="ChEBI" id="CHEBI:78442"/>
        <dbReference type="ChEBI" id="CHEBI:78517"/>
        <dbReference type="ChEBI" id="CHEBI:456215"/>
        <dbReference type="EC" id="6.1.1.16"/>
    </reaction>
</comment>
<keyword evidence="7 13" id="KW-0547">Nucleotide-binding</keyword>
<dbReference type="FunFam" id="3.40.50.620:FF:000068">
    <property type="entry name" value="Cysteine--tRNA ligase"/>
    <property type="match status" value="1"/>
</dbReference>
<evidence type="ECO:0000256" key="13">
    <source>
        <dbReference type="HAMAP-Rule" id="MF_00041"/>
    </source>
</evidence>
<keyword evidence="9 13" id="KW-0067">ATP-binding</keyword>
<evidence type="ECO:0000256" key="6">
    <source>
        <dbReference type="ARBA" id="ARBA00022723"/>
    </source>
</evidence>